<gene>
    <name evidence="9" type="ORF">AAWM_00072</name>
</gene>
<organism evidence="9 10">
    <name type="scientific">Aspergillus awamori</name>
    <name type="common">Black koji mold</name>
    <dbReference type="NCBI Taxonomy" id="105351"/>
    <lineage>
        <taxon>Eukaryota</taxon>
        <taxon>Fungi</taxon>
        <taxon>Dikarya</taxon>
        <taxon>Ascomycota</taxon>
        <taxon>Pezizomycotina</taxon>
        <taxon>Eurotiomycetes</taxon>
        <taxon>Eurotiomycetidae</taxon>
        <taxon>Eurotiales</taxon>
        <taxon>Aspergillaceae</taxon>
        <taxon>Aspergillus</taxon>
    </lineage>
</organism>
<dbReference type="CDD" id="cd00067">
    <property type="entry name" value="GAL4"/>
    <property type="match status" value="1"/>
</dbReference>
<keyword evidence="5" id="KW-0804">Transcription</keyword>
<dbReference type="InterPro" id="IPR007219">
    <property type="entry name" value="XnlR_reg_dom"/>
</dbReference>
<keyword evidence="6" id="KW-0539">Nucleus</keyword>
<feature type="domain" description="Zn(2)-C6 fungal-type" evidence="8">
    <location>
        <begin position="6"/>
        <end position="38"/>
    </location>
</feature>
<comment type="caution">
    <text evidence="9">The sequence shown here is derived from an EMBL/GenBank/DDBJ whole genome shotgun (WGS) entry which is preliminary data.</text>
</comment>
<sequence length="636" mass="70094">MRLSISCDSCRQSKVKCIHDGHPPCRRCHRLRRDNCVLTDPRSPGLRTPRTPRRASIRRTGSGSASGIGTGTRTATDTGNTTAATPIASSPAPSPTPSHSANPIAAIAPATLIAACDIYRKKFPVVNFLHYPSLIADLSHHASAVEPIFLSALLSLCARFMSDAALAAPETYAEYARSQLAHRAFEAPSLYLAQSLVMISLYEWGSGRPYRAWMYSGMATYMIQSLLKTADDTMEQQPLLDLPAHRITYEQLVRTYWCCFAQDCELSSGARQHFALSFRQISVPLPISDSDFTFGKATPRLMPADMNRSSSLALNLSIDRGLTIVTRGFDIFVRILRFANESRRGRAQGSAGLSLRAWEILKAELDEWRGLQDATVRYPETNAQAHVALGSGELFAYINLVYFMSILFLYRDRFLSTPKSSIDHHDPADDEAIDHLFATAQHISAILAALEACATPVITPYAGFSVFVAAHINMYGTVCPGRYPGGLARAQEEKKMNLEYLERLCRFWDVGTSWWRTLQEANRFYETARTTAQGPTGVSRPEHLTLAGTIDEYGDIRVSRPETASPARRRPGVSSEGVGVRRMSVAELTAPGGGGSSGGSGEWADVEAEMWQWPFLDENWSLGFDTGFESAWPNLS</sequence>
<dbReference type="PANTHER" id="PTHR47338:SF19">
    <property type="entry name" value="ZN(II)2CYS6 TRANSCRIPTION FACTOR (EUROFUNG)"/>
    <property type="match status" value="1"/>
</dbReference>
<dbReference type="GO" id="GO:0006351">
    <property type="term" value="P:DNA-templated transcription"/>
    <property type="evidence" value="ECO:0007669"/>
    <property type="project" value="InterPro"/>
</dbReference>
<dbReference type="SMART" id="SM00906">
    <property type="entry name" value="Fungal_trans"/>
    <property type="match status" value="1"/>
</dbReference>
<dbReference type="GO" id="GO:0000981">
    <property type="term" value="F:DNA-binding transcription factor activity, RNA polymerase II-specific"/>
    <property type="evidence" value="ECO:0007669"/>
    <property type="project" value="InterPro"/>
</dbReference>
<evidence type="ECO:0000256" key="7">
    <source>
        <dbReference type="SAM" id="MobiDB-lite"/>
    </source>
</evidence>
<dbReference type="InterPro" id="IPR001138">
    <property type="entry name" value="Zn2Cys6_DnaBD"/>
</dbReference>
<reference evidence="9 10" key="1">
    <citation type="submission" date="2016-09" db="EMBL/GenBank/DDBJ databases">
        <title>Aspergillus awamori IFM 58123T.</title>
        <authorList>
            <person name="Kusuya Y."/>
            <person name="Shimizu M."/>
            <person name="Takahashi H."/>
            <person name="Yaguchi T."/>
        </authorList>
    </citation>
    <scope>NUCLEOTIDE SEQUENCE [LARGE SCALE GENOMIC DNA]</scope>
    <source>
        <strain evidence="9 10">IFM 58123</strain>
    </source>
</reference>
<proteinExistence type="predicted"/>
<evidence type="ECO:0000256" key="3">
    <source>
        <dbReference type="ARBA" id="ARBA00023015"/>
    </source>
</evidence>
<evidence type="ECO:0000256" key="5">
    <source>
        <dbReference type="ARBA" id="ARBA00023163"/>
    </source>
</evidence>
<dbReference type="Proteomes" id="UP000286921">
    <property type="component" value="Unassembled WGS sequence"/>
</dbReference>
<evidence type="ECO:0000256" key="1">
    <source>
        <dbReference type="ARBA" id="ARBA00004123"/>
    </source>
</evidence>
<dbReference type="InterPro" id="IPR050815">
    <property type="entry name" value="TF_fung"/>
</dbReference>
<dbReference type="GO" id="GO:0003677">
    <property type="term" value="F:DNA binding"/>
    <property type="evidence" value="ECO:0007669"/>
    <property type="project" value="UniProtKB-KW"/>
</dbReference>
<dbReference type="SUPFAM" id="SSF57701">
    <property type="entry name" value="Zn2/Cys6 DNA-binding domain"/>
    <property type="match status" value="1"/>
</dbReference>
<keyword evidence="2" id="KW-0479">Metal-binding</keyword>
<feature type="compositionally biased region" description="Low complexity" evidence="7">
    <location>
        <begin position="71"/>
        <end position="100"/>
    </location>
</feature>
<dbReference type="PANTHER" id="PTHR47338">
    <property type="entry name" value="ZN(II)2CYS6 TRANSCRIPTION FACTOR (EUROFUNG)-RELATED"/>
    <property type="match status" value="1"/>
</dbReference>
<dbReference type="CDD" id="cd12148">
    <property type="entry name" value="fungal_TF_MHR"/>
    <property type="match status" value="1"/>
</dbReference>
<evidence type="ECO:0000256" key="2">
    <source>
        <dbReference type="ARBA" id="ARBA00022723"/>
    </source>
</evidence>
<dbReference type="GO" id="GO:0005634">
    <property type="term" value="C:nucleus"/>
    <property type="evidence" value="ECO:0007669"/>
    <property type="project" value="UniProtKB-SubCell"/>
</dbReference>
<dbReference type="EMBL" id="BDHI01000001">
    <property type="protein sequence ID" value="GCB17187.1"/>
    <property type="molecule type" value="Genomic_DNA"/>
</dbReference>
<dbReference type="SMART" id="SM00066">
    <property type="entry name" value="GAL4"/>
    <property type="match status" value="1"/>
</dbReference>
<evidence type="ECO:0000313" key="9">
    <source>
        <dbReference type="EMBL" id="GCB17187.1"/>
    </source>
</evidence>
<dbReference type="Pfam" id="PF04082">
    <property type="entry name" value="Fungal_trans"/>
    <property type="match status" value="1"/>
</dbReference>
<feature type="region of interest" description="Disordered" evidence="7">
    <location>
        <begin position="560"/>
        <end position="581"/>
    </location>
</feature>
<feature type="region of interest" description="Disordered" evidence="7">
    <location>
        <begin position="39"/>
        <end position="100"/>
    </location>
</feature>
<dbReference type="Gene3D" id="4.10.240.10">
    <property type="entry name" value="Zn(2)-C6 fungal-type DNA-binding domain"/>
    <property type="match status" value="1"/>
</dbReference>
<evidence type="ECO:0000256" key="4">
    <source>
        <dbReference type="ARBA" id="ARBA00023125"/>
    </source>
</evidence>
<evidence type="ECO:0000256" key="6">
    <source>
        <dbReference type="ARBA" id="ARBA00023242"/>
    </source>
</evidence>
<dbReference type="Pfam" id="PF00172">
    <property type="entry name" value="Zn_clus"/>
    <property type="match status" value="1"/>
</dbReference>
<comment type="subcellular location">
    <subcellularLocation>
        <location evidence="1">Nucleus</location>
    </subcellularLocation>
</comment>
<dbReference type="GO" id="GO:0008270">
    <property type="term" value="F:zinc ion binding"/>
    <property type="evidence" value="ECO:0007669"/>
    <property type="project" value="InterPro"/>
</dbReference>
<dbReference type="PROSITE" id="PS50048">
    <property type="entry name" value="ZN2_CY6_FUNGAL_2"/>
    <property type="match status" value="1"/>
</dbReference>
<dbReference type="STRING" id="105351.A0A401KD35"/>
<keyword evidence="10" id="KW-1185">Reference proteome</keyword>
<protein>
    <submittedName>
        <fullName evidence="9">Uncharacterized transcriptional regulatory protein PB1A11.04c</fullName>
    </submittedName>
</protein>
<keyword evidence="4" id="KW-0238">DNA-binding</keyword>
<evidence type="ECO:0000313" key="10">
    <source>
        <dbReference type="Proteomes" id="UP000286921"/>
    </source>
</evidence>
<evidence type="ECO:0000259" key="8">
    <source>
        <dbReference type="PROSITE" id="PS50048"/>
    </source>
</evidence>
<name>A0A401KD35_ASPAW</name>
<dbReference type="AlphaFoldDB" id="A0A401KD35"/>
<dbReference type="InterPro" id="IPR036864">
    <property type="entry name" value="Zn2-C6_fun-type_DNA-bd_sf"/>
</dbReference>
<accession>A0A401KD35</accession>
<dbReference type="PROSITE" id="PS00463">
    <property type="entry name" value="ZN2_CY6_FUNGAL_1"/>
    <property type="match status" value="1"/>
</dbReference>
<keyword evidence="3" id="KW-0805">Transcription regulation</keyword>